<dbReference type="InterPro" id="IPR000600">
    <property type="entry name" value="ROK"/>
</dbReference>
<accession>A0A2T5U904</accession>
<dbReference type="InterPro" id="IPR036390">
    <property type="entry name" value="WH_DNA-bd_sf"/>
</dbReference>
<dbReference type="EMBL" id="QAYE01000002">
    <property type="protein sequence ID" value="PTW47995.1"/>
    <property type="molecule type" value="Genomic_DNA"/>
</dbReference>
<keyword evidence="2" id="KW-0808">Transferase</keyword>
<dbReference type="Proteomes" id="UP000244013">
    <property type="component" value="Unassembled WGS sequence"/>
</dbReference>
<dbReference type="PANTHER" id="PTHR18964:SF149">
    <property type="entry name" value="BIFUNCTIONAL UDP-N-ACETYLGLUCOSAMINE 2-EPIMERASE_N-ACETYLMANNOSAMINE KINASE"/>
    <property type="match status" value="1"/>
</dbReference>
<comment type="caution">
    <text evidence="2">The sequence shown here is derived from an EMBL/GenBank/DDBJ whole genome shotgun (WGS) entry which is preliminary data.</text>
</comment>
<dbReference type="PANTHER" id="PTHR18964">
    <property type="entry name" value="ROK (REPRESSOR, ORF, KINASE) FAMILY"/>
    <property type="match status" value="1"/>
</dbReference>
<dbReference type="SUPFAM" id="SSF53067">
    <property type="entry name" value="Actin-like ATPase domain"/>
    <property type="match status" value="1"/>
</dbReference>
<name>A0A2T5U904_9SPHN</name>
<dbReference type="AlphaFoldDB" id="A0A2T5U904"/>
<dbReference type="InterPro" id="IPR036388">
    <property type="entry name" value="WH-like_DNA-bd_sf"/>
</dbReference>
<dbReference type="SUPFAM" id="SSF46785">
    <property type="entry name" value="Winged helix' DNA-binding domain"/>
    <property type="match status" value="1"/>
</dbReference>
<comment type="similarity">
    <text evidence="1">Belongs to the ROK (NagC/XylR) family.</text>
</comment>
<dbReference type="RefSeq" id="WP_107952897.1">
    <property type="nucleotide sequence ID" value="NZ_QAYE01000002.1"/>
</dbReference>
<sequence length="372" mass="40021">MSYAKLRLDDDERRIMQVLRSVGARSRKQLAADLAMSASKLTRLSSNLLAHGLIEECPSSEPMTPGRPAVPLRISPDAGYSVGAMLHRGLMEVALVDYAGGVIAHSSQPFDDPDPRIFAARVTASMHDMAIENRLLGRRLLGVGIGVPGSSLSPEGNRRWTVDSLAAWRGIDLKTLFEEHIGHQIWIENDANTAALAEYYVGGLMRRCSTAVVILLGHGIGAGIIVEGRILRGAMASAGEIGCLYPTNEPRPSTLDLLSTLRDEGCAIRSLVDFDEVTAGYETVVDRWVRRAAKQIEPIINWGVAWIDPGEFVISSPLPAPILQSLVDHIDFGAMHIGDHCSEMPRVSVSTLEGSAATIGAALLPIHATAVV</sequence>
<reference evidence="2 3" key="1">
    <citation type="submission" date="2018-04" db="EMBL/GenBank/DDBJ databases">
        <title>Genomic Encyclopedia of Type Strains, Phase III (KMG-III): the genomes of soil and plant-associated and newly described type strains.</title>
        <authorList>
            <person name="Whitman W."/>
        </authorList>
    </citation>
    <scope>NUCLEOTIDE SEQUENCE [LARGE SCALE GENOMIC DNA]</scope>
    <source>
        <strain evidence="2 3">MA-olki</strain>
    </source>
</reference>
<dbReference type="GO" id="GO:0016301">
    <property type="term" value="F:kinase activity"/>
    <property type="evidence" value="ECO:0007669"/>
    <property type="project" value="UniProtKB-KW"/>
</dbReference>
<dbReference type="InterPro" id="IPR043129">
    <property type="entry name" value="ATPase_NBD"/>
</dbReference>
<evidence type="ECO:0000313" key="3">
    <source>
        <dbReference type="Proteomes" id="UP000244013"/>
    </source>
</evidence>
<evidence type="ECO:0000313" key="2">
    <source>
        <dbReference type="EMBL" id="PTW47995.1"/>
    </source>
</evidence>
<dbReference type="OrthoDB" id="49685at2"/>
<evidence type="ECO:0000256" key="1">
    <source>
        <dbReference type="ARBA" id="ARBA00006479"/>
    </source>
</evidence>
<dbReference type="Gene3D" id="3.30.420.40">
    <property type="match status" value="2"/>
</dbReference>
<proteinExistence type="inferred from homology"/>
<dbReference type="GeneID" id="91005121"/>
<gene>
    <name evidence="2" type="ORF">C8J25_10284</name>
</gene>
<dbReference type="Gene3D" id="1.10.10.10">
    <property type="entry name" value="Winged helix-like DNA-binding domain superfamily/Winged helix DNA-binding domain"/>
    <property type="match status" value="1"/>
</dbReference>
<protein>
    <submittedName>
        <fullName evidence="2">Putative NBD/HSP70 family sugar kinase</fullName>
    </submittedName>
</protein>
<organism evidence="2 3">
    <name type="scientific">Sphingomonas faeni</name>
    <dbReference type="NCBI Taxonomy" id="185950"/>
    <lineage>
        <taxon>Bacteria</taxon>
        <taxon>Pseudomonadati</taxon>
        <taxon>Pseudomonadota</taxon>
        <taxon>Alphaproteobacteria</taxon>
        <taxon>Sphingomonadales</taxon>
        <taxon>Sphingomonadaceae</taxon>
        <taxon>Sphingomonas</taxon>
    </lineage>
</organism>
<dbReference type="Pfam" id="PF00480">
    <property type="entry name" value="ROK"/>
    <property type="match status" value="1"/>
</dbReference>
<keyword evidence="2" id="KW-0418">Kinase</keyword>